<evidence type="ECO:0008006" key="3">
    <source>
        <dbReference type="Google" id="ProtNLM"/>
    </source>
</evidence>
<proteinExistence type="predicted"/>
<reference evidence="1 2" key="1">
    <citation type="submission" date="2023-09" db="EMBL/GenBank/DDBJ databases">
        <title>Multi-omics analysis of a traditional fermented food reveals byproduct-associated fungal strains for waste-to-food upcycling.</title>
        <authorList>
            <consortium name="Lawrence Berkeley National Laboratory"/>
            <person name="Rekdal V.M."/>
            <person name="Villalobos-Escobedo J.M."/>
            <person name="Rodriguez-Valeron N."/>
            <person name="Garcia M.O."/>
            <person name="Vasquez D.P."/>
            <person name="Damayanti I."/>
            <person name="Sorensen P.M."/>
            <person name="Baidoo E.E."/>
            <person name="De Carvalho A.C."/>
            <person name="Riley R."/>
            <person name="Lipzen A."/>
            <person name="He G."/>
            <person name="Yan M."/>
            <person name="Haridas S."/>
            <person name="Daum C."/>
            <person name="Yoshinaga Y."/>
            <person name="Ng V."/>
            <person name="Grigoriev I.V."/>
            <person name="Munk R."/>
            <person name="Nuraida L."/>
            <person name="Wijaya C.H."/>
            <person name="Morales P.-C."/>
            <person name="Keasling J.D."/>
        </authorList>
    </citation>
    <scope>NUCLEOTIDE SEQUENCE [LARGE SCALE GENOMIC DNA]</scope>
    <source>
        <strain evidence="1 2">FGSC 2613</strain>
    </source>
</reference>
<comment type="caution">
    <text evidence="1">The sequence shown here is derived from an EMBL/GenBank/DDBJ whole genome shotgun (WGS) entry which is preliminary data.</text>
</comment>
<dbReference type="EMBL" id="JAVLET010000002">
    <property type="protein sequence ID" value="KAL0472732.1"/>
    <property type="molecule type" value="Genomic_DNA"/>
</dbReference>
<name>A0ABR3DJ66_NEUIN</name>
<evidence type="ECO:0000313" key="2">
    <source>
        <dbReference type="Proteomes" id="UP001451303"/>
    </source>
</evidence>
<dbReference type="Proteomes" id="UP001451303">
    <property type="component" value="Unassembled WGS sequence"/>
</dbReference>
<gene>
    <name evidence="1" type="ORF">QR685DRAFT_568917</name>
</gene>
<protein>
    <recommendedName>
        <fullName evidence="3">Secreted protein</fullName>
    </recommendedName>
</protein>
<keyword evidence="2" id="KW-1185">Reference proteome</keyword>
<accession>A0ABR3DJ66</accession>
<organism evidence="1 2">
    <name type="scientific">Neurospora intermedia</name>
    <dbReference type="NCBI Taxonomy" id="5142"/>
    <lineage>
        <taxon>Eukaryota</taxon>
        <taxon>Fungi</taxon>
        <taxon>Dikarya</taxon>
        <taxon>Ascomycota</taxon>
        <taxon>Pezizomycotina</taxon>
        <taxon>Sordariomycetes</taxon>
        <taxon>Sordariomycetidae</taxon>
        <taxon>Sordariales</taxon>
        <taxon>Sordariaceae</taxon>
        <taxon>Neurospora</taxon>
    </lineage>
</organism>
<sequence length="109" mass="12505">MVAQHRSMFLTGCLTYLLHTLTHHSSSRTSRTREIVSDLFARSKVSVPESHLRSSVKVLSVQSWSHVGHGEGTFTRNIDEAEIEEEDAWLPRELFVEREGDSSQLHRIF</sequence>
<evidence type="ECO:0000313" key="1">
    <source>
        <dbReference type="EMBL" id="KAL0472732.1"/>
    </source>
</evidence>